<reference evidence="5" key="2">
    <citation type="submission" date="2015-07" db="EMBL/GenBank/DDBJ databases">
        <title>Contrasting host-pathogen interactions and genome evolution in two generalist and specialist microsporidian pathogens of mosquitoes.</title>
        <authorList>
            <consortium name="The Broad Institute Genomics Platform"/>
            <consortium name="The Broad Institute Genome Sequencing Center for Infectious Disease"/>
            <person name="Cuomo C.A."/>
            <person name="Sanscrainte N.D."/>
            <person name="Goldberg J.M."/>
            <person name="Heiman D."/>
            <person name="Young S."/>
            <person name="Zeng Q."/>
            <person name="Becnel J.J."/>
            <person name="Birren B.W."/>
        </authorList>
    </citation>
    <scope>NUCLEOTIDE SEQUENCE [LARGE SCALE GENOMIC DNA]</scope>
    <source>
        <strain evidence="5">USNM 41457</strain>
    </source>
</reference>
<keyword evidence="1 2" id="KW-0647">Proteasome</keyword>
<dbReference type="OrthoDB" id="431557at2759"/>
<dbReference type="GO" id="GO:0019773">
    <property type="term" value="C:proteasome core complex, alpha-subunit complex"/>
    <property type="evidence" value="ECO:0007669"/>
    <property type="project" value="UniProtKB-UniRule"/>
</dbReference>
<evidence type="ECO:0000256" key="2">
    <source>
        <dbReference type="PROSITE-ProRule" id="PRU00808"/>
    </source>
</evidence>
<dbReference type="Proteomes" id="UP000003163">
    <property type="component" value="Unassembled WGS sequence"/>
</dbReference>
<proteinExistence type="inferred from homology"/>
<dbReference type="STRING" id="1003232.J9DR24"/>
<evidence type="ECO:0000256" key="1">
    <source>
        <dbReference type="ARBA" id="ARBA00022942"/>
    </source>
</evidence>
<keyword evidence="5" id="KW-1185">Reference proteome</keyword>
<dbReference type="SUPFAM" id="SSF56235">
    <property type="entry name" value="N-terminal nucleophile aminohydrolases (Ntn hydrolases)"/>
    <property type="match status" value="1"/>
</dbReference>
<dbReference type="VEuPathDB" id="MicrosporidiaDB:EDEG_01916"/>
<dbReference type="EMBL" id="AFBI03000030">
    <property type="protein sequence ID" value="EJW03787.1"/>
    <property type="molecule type" value="Genomic_DNA"/>
</dbReference>
<evidence type="ECO:0000259" key="3">
    <source>
        <dbReference type="SMART" id="SM00948"/>
    </source>
</evidence>
<name>J9DR24_EDHAE</name>
<dbReference type="GO" id="GO:0043161">
    <property type="term" value="P:proteasome-mediated ubiquitin-dependent protein catabolic process"/>
    <property type="evidence" value="ECO:0007669"/>
    <property type="project" value="EnsemblFungi"/>
</dbReference>
<dbReference type="Pfam" id="PF00227">
    <property type="entry name" value="Proteasome"/>
    <property type="match status" value="1"/>
</dbReference>
<feature type="domain" description="Proteasome alpha-type subunits" evidence="3">
    <location>
        <begin position="3"/>
        <end position="25"/>
    </location>
</feature>
<protein>
    <recommendedName>
        <fullName evidence="3">Proteasome alpha-type subunits domain-containing protein</fullName>
    </recommendedName>
</protein>
<dbReference type="SMART" id="SM00948">
    <property type="entry name" value="Proteasome_A_N"/>
    <property type="match status" value="1"/>
</dbReference>
<comment type="caution">
    <text evidence="4">The sequence shown here is derived from an EMBL/GenBank/DDBJ whole genome shotgun (WGS) entry which is preliminary data.</text>
</comment>
<dbReference type="InterPro" id="IPR001353">
    <property type="entry name" value="Proteasome_sua/b"/>
</dbReference>
<reference evidence="4 5" key="1">
    <citation type="submission" date="2011-08" db="EMBL/GenBank/DDBJ databases">
        <authorList>
            <person name="Liu Z.J."/>
            <person name="Shi F.L."/>
            <person name="Lu J.Q."/>
            <person name="Li M."/>
            <person name="Wang Z.L."/>
        </authorList>
    </citation>
    <scope>NUCLEOTIDE SEQUENCE [LARGE SCALE GENOMIC DNA]</scope>
    <source>
        <strain evidence="4 5">USNM 41457</strain>
    </source>
</reference>
<dbReference type="PANTHER" id="PTHR11599">
    <property type="entry name" value="PROTEASOME SUBUNIT ALPHA/BETA"/>
    <property type="match status" value="1"/>
</dbReference>
<dbReference type="AlphaFoldDB" id="J9DR24"/>
<dbReference type="Pfam" id="PF10584">
    <property type="entry name" value="Proteasome_A_N"/>
    <property type="match status" value="1"/>
</dbReference>
<dbReference type="InterPro" id="IPR029055">
    <property type="entry name" value="Ntn_hydrolases_N"/>
</dbReference>
<dbReference type="InterPro" id="IPR000426">
    <property type="entry name" value="Proteasome_asu_N"/>
</dbReference>
<evidence type="ECO:0000313" key="5">
    <source>
        <dbReference type="Proteomes" id="UP000003163"/>
    </source>
</evidence>
<dbReference type="InterPro" id="IPR023332">
    <property type="entry name" value="Proteasome_alpha-type"/>
</dbReference>
<dbReference type="Gene3D" id="3.60.20.10">
    <property type="entry name" value="Glutamine Phosphoribosylpyrophosphate, subunit 1, domain 1"/>
    <property type="match status" value="1"/>
</dbReference>
<dbReference type="OMA" id="RSMIDHA"/>
<sequence>MSNERDLESYSKDGRIFQIEYAMKASNLGTTTLAITSKNSTILISEKKIISKLQNASTLRKHYKIYDNIAMSYSGIGSDAKSIIQKAREFCLNHERIYNEHPSLEGLLKYLCTLALKFGEKDMSRKIFARPFGVNIVFAGYEDNMPVLYSFDPSGSYRRFKAKGIGGAAEAVEQELKEAYKSNLNEGAAINMGLKLIKRVMKDNICRENVEICTVSESGVDFFPIDKVQQHIEQL</sequence>
<comment type="similarity">
    <text evidence="2">Belongs to the peptidase T1A family.</text>
</comment>
<dbReference type="InParanoid" id="J9DR24"/>
<gene>
    <name evidence="4" type="ORF">EDEG_01916</name>
</gene>
<dbReference type="HOGENOM" id="CLU_035750_4_2_1"/>
<dbReference type="GO" id="GO:0010499">
    <property type="term" value="P:proteasomal ubiquitin-independent protein catabolic process"/>
    <property type="evidence" value="ECO:0007669"/>
    <property type="project" value="EnsemblFungi"/>
</dbReference>
<dbReference type="PROSITE" id="PS51475">
    <property type="entry name" value="PROTEASOME_ALPHA_2"/>
    <property type="match status" value="1"/>
</dbReference>
<evidence type="ECO:0000313" key="4">
    <source>
        <dbReference type="EMBL" id="EJW03787.1"/>
    </source>
</evidence>
<dbReference type="FunCoup" id="J9DR24">
    <property type="interactions" value="260"/>
</dbReference>
<organism evidence="4 5">
    <name type="scientific">Edhazardia aedis (strain USNM 41457)</name>
    <name type="common">Microsporidian parasite</name>
    <dbReference type="NCBI Taxonomy" id="1003232"/>
    <lineage>
        <taxon>Eukaryota</taxon>
        <taxon>Fungi</taxon>
        <taxon>Fungi incertae sedis</taxon>
        <taxon>Microsporidia</taxon>
        <taxon>Edhazardia</taxon>
    </lineage>
</organism>
<accession>J9DR24</accession>
<dbReference type="GO" id="GO:0034515">
    <property type="term" value="C:proteasome storage granule"/>
    <property type="evidence" value="ECO:0007669"/>
    <property type="project" value="EnsemblFungi"/>
</dbReference>
<dbReference type="InterPro" id="IPR050115">
    <property type="entry name" value="Proteasome_alpha"/>
</dbReference>